<evidence type="ECO:0000313" key="3">
    <source>
        <dbReference type="Proteomes" id="UP000502665"/>
    </source>
</evidence>
<sequence>MTGVLDDFGLTRMVPLLHATGQSDRIHWLFESDWWLMKHLGDRELGWSGYASDLSLAFDSLAQDIKAGKARAGETVLRLSRLCLVRSALAAATDIPEGVLLGALRTGAWQDKRVTSTIERYADRGRQASACVSMLSTGLDASGRTAVQRTLASLAFVRPDDVPAAELLRGVPFLNAPDQRAVADRLALCPMAPHGPSALWQRRARGGGGVLDATDVVTTMVAVPETRRPALVRKTVDTLLEEAIRISRNAMVEYQDPLRSASSLNDVMAADLTESTYGDYVARPQVLSSLVAVASFLSAYPDPGRLPSAFADCMGCAASAEEWAKFSAACAAGLHEAGVHWQPSVHRQAARYTSPFWPRDQDRLWWQQQLQSKMGNRREVHIPQDEDPIGWPTLGAARHGWVQRALAVLNRSDSPSAHADTVVEEPHVPEVSPRRVDAPEPETEREAAPGPEAESLLMDVVKRGTAPIVAVMVVAASGAPPEMIDGLMPEAFDDEYLTLQLLNLANAAADAQVPPELARRAMGGLLRHALESAHLARGAAGAWADVDAELIVAADLTPVLDFVLGLPTEPERDHASPLFESYDVRVQDVPMLTVLEAIAEHLDKTSAVRVTDALLAVPSTPVRNRGLDLMAPRLPREVVERVLALNWRPADAREQVWALREIAAGCSSDGADVRKLIEGMALEAADGIEDGWAYVDTLLHTNDGEPSSAAATVARPEVLATVRRLSVNNRADALRGLSHHADRDTIVPAAVLEEILKLPGMNASGTYSWRGTALVACAGLLDASMAGAALDSAMELPERFTTGSSQAWGHDWTTEFLRAAVVNALVPAMAPSDARRAFDYARTLPYIAREPVFRTLAETADPPLASLLFDHTVERYQTYLLLEDSPPPSVIEQALCMDTTAMFQMHRQVQTAEIIAAIVDRLNGERRAVAAEMAMGFSATGPCAWLGAAILKHLAEDDHVDAALLTGMALVDAYSYVASDPARIDLLIDLLPHTERHAAAEQAALTRFVASRFPDFEELFLDEAHGRLLEADEQSEYIRLTGMDRLPRQGEDEHDPTEAELRARAAMWILSPIAHRQRDEFLKALLLESPVTSRVRALSRLSEVLPEELHGTVLTESIQELVRHAHLLGDDDLAELAKVVEHLPTSDRGLFLPLVTELPAFDATSAEEVEAEALEEIYHDWGRILRPHPKYADIGRSVAAQELGNRFQRERFRKSYHFVTPRVRFLAALAPHLSQGDITDALHILRDFPEAERASGLVALLPMFAKGNARLVRAEIDALESRFARLWVLWQGQGNLGGMGIDVTARAEAVIASFETPTAKGAAALLMVGHLGVNRAFDIILEQARRAGDDDRLKLMSLAVRIGQETGHRERLSCLVMQLSSPEAQFQAMLMFGRSGMHLHDCVGAGGESAVALLSAVHRRFSELSRLPPVRFLRALAGEMAVVNGFLDDSERLMLARSIRQVFNQWRWP</sequence>
<name>A0A6M4X369_9ACTN</name>
<evidence type="ECO:0000313" key="2">
    <source>
        <dbReference type="EMBL" id="QJT06271.1"/>
    </source>
</evidence>
<dbReference type="EMBL" id="CP049838">
    <property type="protein sequence ID" value="QJT06271.1"/>
    <property type="molecule type" value="Genomic_DNA"/>
</dbReference>
<protein>
    <submittedName>
        <fullName evidence="2">Uncharacterized protein</fullName>
    </submittedName>
</protein>
<feature type="region of interest" description="Disordered" evidence="1">
    <location>
        <begin position="416"/>
        <end position="451"/>
    </location>
</feature>
<evidence type="ECO:0000256" key="1">
    <source>
        <dbReference type="SAM" id="MobiDB-lite"/>
    </source>
</evidence>
<organism evidence="2 3">
    <name type="scientific">Streptomyces asoensis</name>
    <dbReference type="NCBI Taxonomy" id="249586"/>
    <lineage>
        <taxon>Bacteria</taxon>
        <taxon>Bacillati</taxon>
        <taxon>Actinomycetota</taxon>
        <taxon>Actinomycetes</taxon>
        <taxon>Kitasatosporales</taxon>
        <taxon>Streptomycetaceae</taxon>
        <taxon>Streptomyces</taxon>
    </lineage>
</organism>
<accession>A0A6M4X369</accession>
<reference evidence="2" key="1">
    <citation type="submission" date="2020-03" db="EMBL/GenBank/DDBJ databases">
        <title>Molecular networking-based the target discovery of potent antiproliferative macrolactams: 5/6/7/16 polycyclic ansamycins and glycosylated trienomycin from Streptomyces cacaoi subsp. asoensis.</title>
        <authorList>
            <person name="Liu L.-L."/>
        </authorList>
    </citation>
    <scope>NUCLEOTIDE SEQUENCE [LARGE SCALE GENOMIC DNA]</scope>
    <source>
        <strain evidence="2">H2S5</strain>
    </source>
</reference>
<proteinExistence type="predicted"/>
<keyword evidence="3" id="KW-1185">Reference proteome</keyword>
<dbReference type="Proteomes" id="UP000502665">
    <property type="component" value="Chromosome"/>
</dbReference>
<gene>
    <name evidence="2" type="ORF">G9272_43125</name>
</gene>
<dbReference type="RefSeq" id="WP_171401588.1">
    <property type="nucleotide sequence ID" value="NZ_CP049838.1"/>
</dbReference>
<feature type="compositionally biased region" description="Basic and acidic residues" evidence="1">
    <location>
        <begin position="424"/>
        <end position="447"/>
    </location>
</feature>